<accession>A0A1G2C7C9</accession>
<dbReference type="SUPFAM" id="SSF143800">
    <property type="entry name" value="L28p-like"/>
    <property type="match status" value="1"/>
</dbReference>
<protein>
    <recommendedName>
        <fullName evidence="5">50S ribosomal protein L28</fullName>
    </recommendedName>
</protein>
<gene>
    <name evidence="3" type="ORF">A2128_03070</name>
</gene>
<reference evidence="3 4" key="1">
    <citation type="journal article" date="2016" name="Nat. Commun.">
        <title>Thousands of microbial genomes shed light on interconnected biogeochemical processes in an aquifer system.</title>
        <authorList>
            <person name="Anantharaman K."/>
            <person name="Brown C.T."/>
            <person name="Hug L.A."/>
            <person name="Sharon I."/>
            <person name="Castelle C.J."/>
            <person name="Probst A.J."/>
            <person name="Thomas B.C."/>
            <person name="Singh A."/>
            <person name="Wilkins M.J."/>
            <person name="Karaoz U."/>
            <person name="Brodie E.L."/>
            <person name="Williams K.H."/>
            <person name="Hubbard S.S."/>
            <person name="Banfield J.F."/>
        </authorList>
    </citation>
    <scope>NUCLEOTIDE SEQUENCE [LARGE SCALE GENOMIC DNA]</scope>
</reference>
<dbReference type="AlphaFoldDB" id="A0A1G2C7C9"/>
<organism evidence="3 4">
    <name type="scientific">Candidatus Liptonbacteria bacterium GWC1_60_9</name>
    <dbReference type="NCBI Taxonomy" id="1798645"/>
    <lineage>
        <taxon>Bacteria</taxon>
        <taxon>Candidatus Liptoniibacteriota</taxon>
    </lineage>
</organism>
<dbReference type="GO" id="GO:0003735">
    <property type="term" value="F:structural constituent of ribosome"/>
    <property type="evidence" value="ECO:0007669"/>
    <property type="project" value="InterPro"/>
</dbReference>
<dbReference type="Gene3D" id="2.30.170.40">
    <property type="entry name" value="Ribosomal protein L28/L24"/>
    <property type="match status" value="1"/>
</dbReference>
<dbReference type="Proteomes" id="UP000176349">
    <property type="component" value="Unassembled WGS sequence"/>
</dbReference>
<dbReference type="GO" id="GO:1990904">
    <property type="term" value="C:ribonucleoprotein complex"/>
    <property type="evidence" value="ECO:0007669"/>
    <property type="project" value="UniProtKB-KW"/>
</dbReference>
<dbReference type="InterPro" id="IPR034704">
    <property type="entry name" value="Ribosomal_bL28/bL31-like_sf"/>
</dbReference>
<name>A0A1G2C7C9_9BACT</name>
<dbReference type="EMBL" id="MHKV01000016">
    <property type="protein sequence ID" value="OGY97268.1"/>
    <property type="molecule type" value="Genomic_DNA"/>
</dbReference>
<dbReference type="GO" id="GO:0005840">
    <property type="term" value="C:ribosome"/>
    <property type="evidence" value="ECO:0007669"/>
    <property type="project" value="UniProtKB-KW"/>
</dbReference>
<keyword evidence="2" id="KW-0687">Ribonucleoprotein</keyword>
<dbReference type="InterPro" id="IPR037147">
    <property type="entry name" value="Ribosomal_bL28_sf"/>
</dbReference>
<evidence type="ECO:0008006" key="5">
    <source>
        <dbReference type="Google" id="ProtNLM"/>
    </source>
</evidence>
<evidence type="ECO:0000313" key="4">
    <source>
        <dbReference type="Proteomes" id="UP000176349"/>
    </source>
</evidence>
<sequence>MTMREIGMRALSMLTVGDRFSILYTMRQCALCEKGSVVRSKRKLLRGHYNAVATMRKYPNLQKTRLASGERVLACTKCIKTIARKAAV</sequence>
<comment type="caution">
    <text evidence="3">The sequence shown here is derived from an EMBL/GenBank/DDBJ whole genome shotgun (WGS) entry which is preliminary data.</text>
</comment>
<evidence type="ECO:0000256" key="2">
    <source>
        <dbReference type="ARBA" id="ARBA00023274"/>
    </source>
</evidence>
<evidence type="ECO:0000256" key="1">
    <source>
        <dbReference type="ARBA" id="ARBA00022980"/>
    </source>
</evidence>
<evidence type="ECO:0000313" key="3">
    <source>
        <dbReference type="EMBL" id="OGY97268.1"/>
    </source>
</evidence>
<proteinExistence type="predicted"/>
<keyword evidence="1" id="KW-0689">Ribosomal protein</keyword>